<dbReference type="Pfam" id="PF01248">
    <property type="entry name" value="Ribosomal_L7Ae"/>
    <property type="match status" value="1"/>
</dbReference>
<dbReference type="InterPro" id="IPR050257">
    <property type="entry name" value="eL8/uL1-like"/>
</dbReference>
<comment type="caution">
    <text evidence="12">The sequence shown here is derived from an EMBL/GenBank/DDBJ whole genome shotgun (WGS) entry which is preliminary data.</text>
</comment>
<dbReference type="PATRIC" id="fig|1838285.3.peg.1783"/>
<dbReference type="FunFam" id="3.30.1330.30:FF:000020">
    <property type="entry name" value="50S ribosomal protein L7Ae"/>
    <property type="match status" value="1"/>
</dbReference>
<dbReference type="InterPro" id="IPR022481">
    <property type="entry name" value="Ribosomal_eL8_arc"/>
</dbReference>
<comment type="similarity">
    <text evidence="2">Belongs to the eukaryotic ribosomal protein eL8 family.</text>
</comment>
<accession>A0A1F2P701</accession>
<evidence type="ECO:0000256" key="1">
    <source>
        <dbReference type="ARBA" id="ARBA00004496"/>
    </source>
</evidence>
<keyword evidence="3" id="KW-0963">Cytoplasm</keyword>
<keyword evidence="5" id="KW-0699">rRNA-binding</keyword>
<dbReference type="GO" id="GO:0008033">
    <property type="term" value="P:tRNA processing"/>
    <property type="evidence" value="ECO:0007669"/>
    <property type="project" value="UniProtKB-KW"/>
</dbReference>
<evidence type="ECO:0000256" key="10">
    <source>
        <dbReference type="NCBIfam" id="TIGR03677"/>
    </source>
</evidence>
<gene>
    <name evidence="12" type="ORF">SCAL_001752</name>
</gene>
<dbReference type="GO" id="GO:0019843">
    <property type="term" value="F:rRNA binding"/>
    <property type="evidence" value="ECO:0007669"/>
    <property type="project" value="UniProtKB-KW"/>
</dbReference>
<evidence type="ECO:0000259" key="11">
    <source>
        <dbReference type="Pfam" id="PF01248"/>
    </source>
</evidence>
<evidence type="ECO:0000256" key="2">
    <source>
        <dbReference type="ARBA" id="ARBA00007337"/>
    </source>
</evidence>
<keyword evidence="7 12" id="KW-0689">Ribosomal protein</keyword>
<dbReference type="GO" id="GO:0005840">
    <property type="term" value="C:ribosome"/>
    <property type="evidence" value="ECO:0007669"/>
    <property type="project" value="UniProtKB-KW"/>
</dbReference>
<protein>
    <recommendedName>
        <fullName evidence="9 10">50S ribosomal protein L7Ae</fullName>
    </recommendedName>
</protein>
<evidence type="ECO:0000256" key="7">
    <source>
        <dbReference type="ARBA" id="ARBA00022980"/>
    </source>
</evidence>
<proteinExistence type="inferred from homology"/>
<keyword evidence="4" id="KW-0819">tRNA processing</keyword>
<evidence type="ECO:0000256" key="3">
    <source>
        <dbReference type="ARBA" id="ARBA00022490"/>
    </source>
</evidence>
<dbReference type="InterPro" id="IPR029064">
    <property type="entry name" value="Ribosomal_eL30-like_sf"/>
</dbReference>
<dbReference type="AlphaFoldDB" id="A0A1F2P701"/>
<keyword evidence="13" id="KW-1185">Reference proteome</keyword>
<dbReference type="PRINTS" id="PR00884">
    <property type="entry name" value="RIBOSOMALHS6"/>
</dbReference>
<dbReference type="GO" id="GO:0006412">
    <property type="term" value="P:translation"/>
    <property type="evidence" value="ECO:0007669"/>
    <property type="project" value="InterPro"/>
</dbReference>
<evidence type="ECO:0000313" key="12">
    <source>
        <dbReference type="EMBL" id="OFV67127.1"/>
    </source>
</evidence>
<comment type="subcellular location">
    <subcellularLocation>
        <location evidence="1">Cytoplasm</location>
    </subcellularLocation>
</comment>
<evidence type="ECO:0000256" key="9">
    <source>
        <dbReference type="ARBA" id="ARBA00035441"/>
    </source>
</evidence>
<dbReference type="InterPro" id="IPR018492">
    <property type="entry name" value="Ribosomal_eL8/Nhp2"/>
</dbReference>
<dbReference type="Gene3D" id="3.30.1330.30">
    <property type="match status" value="1"/>
</dbReference>
<dbReference type="PRINTS" id="PR00881">
    <property type="entry name" value="L7ARS6FAMILY"/>
</dbReference>
<evidence type="ECO:0000256" key="4">
    <source>
        <dbReference type="ARBA" id="ARBA00022694"/>
    </source>
</evidence>
<evidence type="ECO:0000256" key="6">
    <source>
        <dbReference type="ARBA" id="ARBA00022884"/>
    </source>
</evidence>
<dbReference type="PANTHER" id="PTHR23105">
    <property type="entry name" value="RIBOSOMAL PROTEIN L7AE FAMILY MEMBER"/>
    <property type="match status" value="1"/>
</dbReference>
<dbReference type="STRING" id="1838285.SCAL_001752"/>
<dbReference type="NCBIfam" id="TIGR03677">
    <property type="entry name" value="eL8_ribo"/>
    <property type="match status" value="1"/>
</dbReference>
<dbReference type="GO" id="GO:1990904">
    <property type="term" value="C:ribonucleoprotein complex"/>
    <property type="evidence" value="ECO:0007669"/>
    <property type="project" value="UniProtKB-KW"/>
</dbReference>
<evidence type="ECO:0000256" key="5">
    <source>
        <dbReference type="ARBA" id="ARBA00022730"/>
    </source>
</evidence>
<sequence length="122" mass="13045">MAKPLFDIDLPAELETKAMELLEVARDTGKIKKGANEVTKVVERSAAKFVMVSEDTDPIEIVAHIPLLCNEKNITCIPVKKKKELGAACGLHVGTTAVAIINPGKADGVLKELVDAIKELNG</sequence>
<keyword evidence="8" id="KW-0687">Ribonucleoprotein</keyword>
<dbReference type="EMBL" id="LYOS01000008">
    <property type="protein sequence ID" value="OFV67127.1"/>
    <property type="molecule type" value="Genomic_DNA"/>
</dbReference>
<name>A0A1F2P701_9EURY</name>
<evidence type="ECO:0000313" key="13">
    <source>
        <dbReference type="Proteomes" id="UP000186940"/>
    </source>
</evidence>
<dbReference type="Proteomes" id="UP000186940">
    <property type="component" value="Unassembled WGS sequence"/>
</dbReference>
<organism evidence="12 13">
    <name type="scientific">Candidatus Syntropharchaeum caldarium</name>
    <dbReference type="NCBI Taxonomy" id="1838285"/>
    <lineage>
        <taxon>Archaea</taxon>
        <taxon>Methanobacteriati</taxon>
        <taxon>Methanobacteriota</taxon>
        <taxon>Stenosarchaea group</taxon>
        <taxon>Methanomicrobia</taxon>
        <taxon>Methanosarcinales</taxon>
        <taxon>ANME-2 cluster</taxon>
        <taxon>Candidatus Syntropharchaeum</taxon>
    </lineage>
</organism>
<reference evidence="12" key="1">
    <citation type="submission" date="2016-05" db="EMBL/GenBank/DDBJ databases">
        <title>Microbial consortia oxidize butane by reversing methanogenesis.</title>
        <authorList>
            <person name="Laso-Perez R."/>
            <person name="Richter M."/>
            <person name="Wegener G."/>
            <person name="Musat F."/>
        </authorList>
    </citation>
    <scope>NUCLEOTIDE SEQUENCE [LARGE SCALE GENOMIC DNA]</scope>
    <source>
        <strain evidence="12">BOX2</strain>
    </source>
</reference>
<feature type="domain" description="Ribosomal protein eL8/eL30/eS12/Gadd45" evidence="11">
    <location>
        <begin position="17"/>
        <end position="107"/>
    </location>
</feature>
<keyword evidence="6" id="KW-0694">RNA-binding</keyword>
<dbReference type="GO" id="GO:0005737">
    <property type="term" value="C:cytoplasm"/>
    <property type="evidence" value="ECO:0007669"/>
    <property type="project" value="UniProtKB-SubCell"/>
</dbReference>
<dbReference type="GO" id="GO:0003735">
    <property type="term" value="F:structural constituent of ribosome"/>
    <property type="evidence" value="ECO:0007669"/>
    <property type="project" value="InterPro"/>
</dbReference>
<dbReference type="InterPro" id="IPR004038">
    <property type="entry name" value="Ribosomal_eL8/eL30/eS12/Gad45"/>
</dbReference>
<evidence type="ECO:0000256" key="8">
    <source>
        <dbReference type="ARBA" id="ARBA00023274"/>
    </source>
</evidence>
<dbReference type="SUPFAM" id="SSF55315">
    <property type="entry name" value="L30e-like"/>
    <property type="match status" value="1"/>
</dbReference>